<comment type="similarity">
    <text evidence="2 7">Belongs to the ExbD/TolR family.</text>
</comment>
<feature type="transmembrane region" description="Helical" evidence="8">
    <location>
        <begin position="20"/>
        <end position="40"/>
    </location>
</feature>
<dbReference type="RefSeq" id="WP_185691237.1">
    <property type="nucleotide sequence ID" value="NZ_JACHVA010000022.1"/>
</dbReference>
<dbReference type="PANTHER" id="PTHR30558">
    <property type="entry name" value="EXBD MEMBRANE COMPONENT OF PMF-DRIVEN MACROMOLECULE IMPORT SYSTEM"/>
    <property type="match status" value="1"/>
</dbReference>
<keyword evidence="7" id="KW-0653">Protein transport</keyword>
<keyword evidence="4 7" id="KW-0812">Transmembrane</keyword>
<keyword evidence="5 8" id="KW-1133">Transmembrane helix</keyword>
<evidence type="ECO:0000256" key="6">
    <source>
        <dbReference type="ARBA" id="ARBA00023136"/>
    </source>
</evidence>
<reference evidence="9 10" key="1">
    <citation type="submission" date="2020-07" db="EMBL/GenBank/DDBJ databases">
        <authorList>
            <person name="Feng X."/>
        </authorList>
    </citation>
    <scope>NUCLEOTIDE SEQUENCE [LARGE SCALE GENOMIC DNA]</scope>
    <source>
        <strain evidence="9 10">JCM14086</strain>
    </source>
</reference>
<evidence type="ECO:0000313" key="10">
    <source>
        <dbReference type="Proteomes" id="UP000525652"/>
    </source>
</evidence>
<keyword evidence="3" id="KW-1003">Cell membrane</keyword>
<dbReference type="AlphaFoldDB" id="A0A7X1AUY3"/>
<dbReference type="GO" id="GO:0015031">
    <property type="term" value="P:protein transport"/>
    <property type="evidence" value="ECO:0007669"/>
    <property type="project" value="UniProtKB-KW"/>
</dbReference>
<evidence type="ECO:0000256" key="5">
    <source>
        <dbReference type="ARBA" id="ARBA00022989"/>
    </source>
</evidence>
<keyword evidence="6 8" id="KW-0472">Membrane</keyword>
<comment type="subcellular location">
    <subcellularLocation>
        <location evidence="1">Cell membrane</location>
        <topology evidence="1">Single-pass membrane protein</topology>
    </subcellularLocation>
    <subcellularLocation>
        <location evidence="7">Cell membrane</location>
        <topology evidence="7">Single-pass type II membrane protein</topology>
    </subcellularLocation>
</comment>
<gene>
    <name evidence="9" type="ORF">H5P30_01710</name>
</gene>
<evidence type="ECO:0000256" key="8">
    <source>
        <dbReference type="SAM" id="Phobius"/>
    </source>
</evidence>
<sequence length="140" mass="15510">MRKKFKNWSVEEDDGEVDLTPMIDIVFLLIVFFMTVANMITAEKHPIDMPVALNSTIPEDYGDRTTVTVAADGSLYSGVNSVSLDELAQTLVEAREENPTVRVFLRADSSTEHQYVNDVMQACANAGLSNVIFAAYQSDK</sequence>
<dbReference type="Pfam" id="PF02472">
    <property type="entry name" value="ExbD"/>
    <property type="match status" value="1"/>
</dbReference>
<dbReference type="PANTHER" id="PTHR30558:SF3">
    <property type="entry name" value="BIOPOLYMER TRANSPORT PROTEIN EXBD-RELATED"/>
    <property type="match status" value="1"/>
</dbReference>
<comment type="caution">
    <text evidence="9">The sequence shown here is derived from an EMBL/GenBank/DDBJ whole genome shotgun (WGS) entry which is preliminary data.</text>
</comment>
<dbReference type="GO" id="GO:0022857">
    <property type="term" value="F:transmembrane transporter activity"/>
    <property type="evidence" value="ECO:0007669"/>
    <property type="project" value="InterPro"/>
</dbReference>
<organism evidence="9 10">
    <name type="scientific">Puniceicoccus vermicola</name>
    <dbReference type="NCBI Taxonomy" id="388746"/>
    <lineage>
        <taxon>Bacteria</taxon>
        <taxon>Pseudomonadati</taxon>
        <taxon>Verrucomicrobiota</taxon>
        <taxon>Opitutia</taxon>
        <taxon>Puniceicoccales</taxon>
        <taxon>Puniceicoccaceae</taxon>
        <taxon>Puniceicoccus</taxon>
    </lineage>
</organism>
<dbReference type="Proteomes" id="UP000525652">
    <property type="component" value="Unassembled WGS sequence"/>
</dbReference>
<evidence type="ECO:0000313" key="9">
    <source>
        <dbReference type="EMBL" id="MBC2600490.1"/>
    </source>
</evidence>
<keyword evidence="7" id="KW-0813">Transport</keyword>
<evidence type="ECO:0000256" key="4">
    <source>
        <dbReference type="ARBA" id="ARBA00022692"/>
    </source>
</evidence>
<evidence type="ECO:0000256" key="3">
    <source>
        <dbReference type="ARBA" id="ARBA00022475"/>
    </source>
</evidence>
<dbReference type="GO" id="GO:0005886">
    <property type="term" value="C:plasma membrane"/>
    <property type="evidence" value="ECO:0007669"/>
    <property type="project" value="UniProtKB-SubCell"/>
</dbReference>
<dbReference type="EMBL" id="JACHVA010000022">
    <property type="protein sequence ID" value="MBC2600490.1"/>
    <property type="molecule type" value="Genomic_DNA"/>
</dbReference>
<dbReference type="InterPro" id="IPR003400">
    <property type="entry name" value="ExbD"/>
</dbReference>
<evidence type="ECO:0000256" key="2">
    <source>
        <dbReference type="ARBA" id="ARBA00005811"/>
    </source>
</evidence>
<accession>A0A7X1AUY3</accession>
<dbReference type="Gene3D" id="3.30.420.270">
    <property type="match status" value="1"/>
</dbReference>
<name>A0A7X1AUY3_9BACT</name>
<protein>
    <submittedName>
        <fullName evidence="9">Biopolymer transporter ExbD</fullName>
    </submittedName>
</protein>
<keyword evidence="10" id="KW-1185">Reference proteome</keyword>
<evidence type="ECO:0000256" key="7">
    <source>
        <dbReference type="RuleBase" id="RU003879"/>
    </source>
</evidence>
<proteinExistence type="inferred from homology"/>
<evidence type="ECO:0000256" key="1">
    <source>
        <dbReference type="ARBA" id="ARBA00004162"/>
    </source>
</evidence>